<evidence type="ECO:0000256" key="1">
    <source>
        <dbReference type="SAM" id="SignalP"/>
    </source>
</evidence>
<sequence>MFKLVVLSALLAVAAARPGHLLESSPLVYAAPAATTIVQEPVLAKVGAVVKSVPTAVSQQNQSVVHSHAHVVEDVVAPVVKSTPVVSYAAAAPVVHTSYAAAPVVHTSYAAAAPVVHTSYAAAAPVLATSYAQVAASSPLTYTATGVCVLVQCPVSRIYSLPAAPVPWSLSSTHSKSVSLSSDTSRRSQLHTKMFKLFVLAALLAVAAAKPGHLAAAPLVYSAPATTTVVQEPVLAKVGAVVKSVPTAVSHQSLTQVHSTPVVEDVVAPVVKTTAVHSAPVLAAAPIVKTVAPVAYSAPLAYSAPVAYSSYAAPLAYSAPVAYSAPLSYAAPAPLLHHAPLTYAAGAW</sequence>
<dbReference type="EMBL" id="CM002912">
    <property type="protein sequence ID" value="KMY99997.1"/>
    <property type="molecule type" value="Genomic_DNA"/>
</dbReference>
<protein>
    <submittedName>
        <fullName evidence="2">Uncharacterized protein</fullName>
    </submittedName>
</protein>
<feature type="chain" id="PRO_5005322072" evidence="1">
    <location>
        <begin position="17"/>
        <end position="348"/>
    </location>
</feature>
<reference evidence="2 3" key="1">
    <citation type="journal article" date="2013" name="Genome Res.">
        <title>A second-generation assembly of the Drosophila simulans genome provides new insights into patterns of lineage-specific divergence.</title>
        <authorList>
            <person name="Hu T.T."/>
            <person name="Eisen M.B."/>
            <person name="Thornton K.R."/>
            <person name="Andolfatto P."/>
        </authorList>
    </citation>
    <scope>NUCLEOTIDE SEQUENCE [LARGE SCALE GENOMIC DNA]</scope>
    <source>
        <strain evidence="3">w501</strain>
    </source>
</reference>
<organism evidence="2 3">
    <name type="scientific">Drosophila simulans</name>
    <name type="common">Fruit fly</name>
    <dbReference type="NCBI Taxonomy" id="7240"/>
    <lineage>
        <taxon>Eukaryota</taxon>
        <taxon>Metazoa</taxon>
        <taxon>Ecdysozoa</taxon>
        <taxon>Arthropoda</taxon>
        <taxon>Hexapoda</taxon>
        <taxon>Insecta</taxon>
        <taxon>Pterygota</taxon>
        <taxon>Neoptera</taxon>
        <taxon>Endopterygota</taxon>
        <taxon>Diptera</taxon>
        <taxon>Brachycera</taxon>
        <taxon>Muscomorpha</taxon>
        <taxon>Ephydroidea</taxon>
        <taxon>Drosophilidae</taxon>
        <taxon>Drosophila</taxon>
        <taxon>Sophophora</taxon>
    </lineage>
</organism>
<dbReference type="InterPro" id="IPR007614">
    <property type="entry name" value="Retinin_C"/>
</dbReference>
<dbReference type="Pfam" id="PF04527">
    <property type="entry name" value="Retinin_C"/>
    <property type="match status" value="2"/>
</dbReference>
<accession>A0A0J9RWN9</accession>
<evidence type="ECO:0000313" key="3">
    <source>
        <dbReference type="Proteomes" id="UP000035880"/>
    </source>
</evidence>
<feature type="signal peptide" evidence="1">
    <location>
        <begin position="1"/>
        <end position="16"/>
    </location>
</feature>
<dbReference type="Proteomes" id="UP000035880">
    <property type="component" value="Chromosome 3L"/>
</dbReference>
<evidence type="ECO:0000313" key="2">
    <source>
        <dbReference type="EMBL" id="KMY99997.1"/>
    </source>
</evidence>
<proteinExistence type="predicted"/>
<gene>
    <name evidence="2" type="primary">Dsim\GD12490</name>
    <name evidence="2" type="ORF">Dsimw501_GD12490</name>
</gene>
<dbReference type="PANTHER" id="PTHR34931:SF3">
    <property type="entry name" value="FI02976P-RELATED"/>
    <property type="match status" value="1"/>
</dbReference>
<dbReference type="OrthoDB" id="7765004at2759"/>
<dbReference type="KEGG" id="dsi:Dsimw501_GD12490"/>
<dbReference type="PANTHER" id="PTHR34931">
    <property type="entry name" value="FI02976P-RELATED"/>
    <property type="match status" value="1"/>
</dbReference>
<dbReference type="Bgee" id="FBgn0184219">
    <property type="expression patterns" value="Expressed in embryo and 3 other cell types or tissues"/>
</dbReference>
<name>A0A0J9RWN9_DROSI</name>
<dbReference type="AlphaFoldDB" id="A0A0J9RWN9"/>
<keyword evidence="1" id="KW-0732">Signal</keyword>